<dbReference type="PRINTS" id="PR00032">
    <property type="entry name" value="HTHARAC"/>
</dbReference>
<dbReference type="Pfam" id="PF12833">
    <property type="entry name" value="HTH_18"/>
    <property type="match status" value="1"/>
</dbReference>
<dbReference type="PROSITE" id="PS01124">
    <property type="entry name" value="HTH_ARAC_FAMILY_2"/>
    <property type="match status" value="1"/>
</dbReference>
<dbReference type="RefSeq" id="WP_204006347.1">
    <property type="nucleotide sequence ID" value="NZ_BOPG01000065.1"/>
</dbReference>
<comment type="caution">
    <text evidence="6">The sequence shown here is derived from an EMBL/GenBank/DDBJ whole genome shotgun (WGS) entry which is preliminary data.</text>
</comment>
<dbReference type="AlphaFoldDB" id="A0A8J3ZCH5"/>
<sequence>MTVDDLGTIFERLRWTVADYGLHRMGSGESRREAGDAVRFHFVAEGTASVRGFSIDLSAGDFLLLPRGGAHSVVAGEAGTLLHTGRFDTTSPEARALLAAMPATVVACCMLRREPMVAALVDGMAAEASRGRPGAGSVISQLAGAVAMTAIRSWIESGCGSTHLLSAPLQDADLGRALSAIHDEPGSQWTVDSLARVALASRSAFAKRFRDAVGESPARYLARVRMEHAKQLLGGRTTVAEVAVRLGYGSEAAFSRAFRRHAGVPPTQWRHTGAPPGLATERHAGATVTPFAR</sequence>
<feature type="domain" description="HTH araC/xylS-type" evidence="5">
    <location>
        <begin position="175"/>
        <end position="272"/>
    </location>
</feature>
<accession>A0A8J3ZCH5</accession>
<dbReference type="InterPro" id="IPR020449">
    <property type="entry name" value="Tscrpt_reg_AraC-type_HTH"/>
</dbReference>
<evidence type="ECO:0000313" key="7">
    <source>
        <dbReference type="Proteomes" id="UP000612585"/>
    </source>
</evidence>
<dbReference type="Pfam" id="PF12852">
    <property type="entry name" value="Cupin_6"/>
    <property type="match status" value="1"/>
</dbReference>
<dbReference type="InterPro" id="IPR050204">
    <property type="entry name" value="AraC_XylS_family_regulators"/>
</dbReference>
<dbReference type="PROSITE" id="PS00041">
    <property type="entry name" value="HTH_ARAC_FAMILY_1"/>
    <property type="match status" value="1"/>
</dbReference>
<dbReference type="SMART" id="SM00342">
    <property type="entry name" value="HTH_ARAC"/>
    <property type="match status" value="1"/>
</dbReference>
<reference evidence="6" key="1">
    <citation type="submission" date="2021-01" db="EMBL/GenBank/DDBJ databases">
        <title>Whole genome shotgun sequence of Virgisporangium aurantiacum NBRC 16421.</title>
        <authorList>
            <person name="Komaki H."/>
            <person name="Tamura T."/>
        </authorList>
    </citation>
    <scope>NUCLEOTIDE SEQUENCE</scope>
    <source>
        <strain evidence="6">NBRC 16421</strain>
    </source>
</reference>
<dbReference type="InterPro" id="IPR018062">
    <property type="entry name" value="HTH_AraC-typ_CS"/>
</dbReference>
<keyword evidence="2" id="KW-0238">DNA-binding</keyword>
<dbReference type="GO" id="GO:0003700">
    <property type="term" value="F:DNA-binding transcription factor activity"/>
    <property type="evidence" value="ECO:0007669"/>
    <property type="project" value="InterPro"/>
</dbReference>
<dbReference type="InterPro" id="IPR009057">
    <property type="entry name" value="Homeodomain-like_sf"/>
</dbReference>
<dbReference type="SUPFAM" id="SSF46689">
    <property type="entry name" value="Homeodomain-like"/>
    <property type="match status" value="2"/>
</dbReference>
<dbReference type="EMBL" id="BOPG01000065">
    <property type="protein sequence ID" value="GIJ61441.1"/>
    <property type="molecule type" value="Genomic_DNA"/>
</dbReference>
<feature type="region of interest" description="Disordered" evidence="4">
    <location>
        <begin position="265"/>
        <end position="293"/>
    </location>
</feature>
<evidence type="ECO:0000313" key="6">
    <source>
        <dbReference type="EMBL" id="GIJ61441.1"/>
    </source>
</evidence>
<keyword evidence="7" id="KW-1185">Reference proteome</keyword>
<dbReference type="PANTHER" id="PTHR46796:SF7">
    <property type="entry name" value="ARAC FAMILY TRANSCRIPTIONAL REGULATOR"/>
    <property type="match status" value="1"/>
</dbReference>
<evidence type="ECO:0000256" key="1">
    <source>
        <dbReference type="ARBA" id="ARBA00023015"/>
    </source>
</evidence>
<name>A0A8J3ZCH5_9ACTN</name>
<dbReference type="Proteomes" id="UP000612585">
    <property type="component" value="Unassembled WGS sequence"/>
</dbReference>
<dbReference type="InterPro" id="IPR018060">
    <property type="entry name" value="HTH_AraC"/>
</dbReference>
<protein>
    <submittedName>
        <fullName evidence="6">Cupin</fullName>
    </submittedName>
</protein>
<evidence type="ECO:0000259" key="5">
    <source>
        <dbReference type="PROSITE" id="PS01124"/>
    </source>
</evidence>
<evidence type="ECO:0000256" key="4">
    <source>
        <dbReference type="SAM" id="MobiDB-lite"/>
    </source>
</evidence>
<proteinExistence type="predicted"/>
<dbReference type="Gene3D" id="1.10.10.60">
    <property type="entry name" value="Homeodomain-like"/>
    <property type="match status" value="2"/>
</dbReference>
<dbReference type="InterPro" id="IPR032783">
    <property type="entry name" value="AraC_lig"/>
</dbReference>
<keyword evidence="1" id="KW-0805">Transcription regulation</keyword>
<evidence type="ECO:0000256" key="2">
    <source>
        <dbReference type="ARBA" id="ARBA00023125"/>
    </source>
</evidence>
<evidence type="ECO:0000256" key="3">
    <source>
        <dbReference type="ARBA" id="ARBA00023163"/>
    </source>
</evidence>
<keyword evidence="3" id="KW-0804">Transcription</keyword>
<gene>
    <name evidence="6" type="ORF">Vau01_089570</name>
</gene>
<organism evidence="6 7">
    <name type="scientific">Virgisporangium aurantiacum</name>
    <dbReference type="NCBI Taxonomy" id="175570"/>
    <lineage>
        <taxon>Bacteria</taxon>
        <taxon>Bacillati</taxon>
        <taxon>Actinomycetota</taxon>
        <taxon>Actinomycetes</taxon>
        <taxon>Micromonosporales</taxon>
        <taxon>Micromonosporaceae</taxon>
        <taxon>Virgisporangium</taxon>
    </lineage>
</organism>
<dbReference type="PANTHER" id="PTHR46796">
    <property type="entry name" value="HTH-TYPE TRANSCRIPTIONAL ACTIVATOR RHAS-RELATED"/>
    <property type="match status" value="1"/>
</dbReference>
<dbReference type="GO" id="GO:0043565">
    <property type="term" value="F:sequence-specific DNA binding"/>
    <property type="evidence" value="ECO:0007669"/>
    <property type="project" value="InterPro"/>
</dbReference>